<protein>
    <submittedName>
        <fullName evidence="4">Prepilin-type N-terminal cleavage/methylation domain-containing protein</fullName>
    </submittedName>
</protein>
<keyword evidence="3" id="KW-0812">Transmembrane</keyword>
<gene>
    <name evidence="4" type="ORF">ACFP1F_04515</name>
</gene>
<dbReference type="RefSeq" id="WP_125593998.1">
    <property type="nucleotide sequence ID" value="NZ_JBHSSN010000005.1"/>
</dbReference>
<proteinExistence type="predicted"/>
<keyword evidence="3" id="KW-0472">Membrane</keyword>
<accession>A0ABW1UWC3</accession>
<evidence type="ECO:0000256" key="2">
    <source>
        <dbReference type="ARBA" id="ARBA00023287"/>
    </source>
</evidence>
<comment type="caution">
    <text evidence="4">The sequence shown here is derived from an EMBL/GenBank/DDBJ whole genome shotgun (WGS) entry which is preliminary data.</text>
</comment>
<sequence>MKKFKRTREAFTLIEMVIVLFIISLLLVLIIPNLGTQKNNAVKKTDEAFVTTLQTQVDMADPSITDLKGLHLKGEQAEKAEGYIIEDGKVVKKP</sequence>
<comment type="subcellular location">
    <subcellularLocation>
        <location evidence="1">Cell surface</location>
    </subcellularLocation>
</comment>
<dbReference type="SUPFAM" id="SSF54523">
    <property type="entry name" value="Pili subunits"/>
    <property type="match status" value="1"/>
</dbReference>
<organism evidence="4 5">
    <name type="scientific">Companilactobacillus baiquanensis</name>
    <dbReference type="NCBI Taxonomy" id="2486005"/>
    <lineage>
        <taxon>Bacteria</taxon>
        <taxon>Bacillati</taxon>
        <taxon>Bacillota</taxon>
        <taxon>Bacilli</taxon>
        <taxon>Lactobacillales</taxon>
        <taxon>Lactobacillaceae</taxon>
        <taxon>Companilactobacillus</taxon>
    </lineage>
</organism>
<dbReference type="Gene3D" id="3.30.700.10">
    <property type="entry name" value="Glycoprotein, Type 4 Pilin"/>
    <property type="match status" value="1"/>
</dbReference>
<evidence type="ECO:0000313" key="4">
    <source>
        <dbReference type="EMBL" id="MFC6323031.1"/>
    </source>
</evidence>
<dbReference type="InterPro" id="IPR045584">
    <property type="entry name" value="Pilin-like"/>
</dbReference>
<keyword evidence="2" id="KW-0178">Competence</keyword>
<evidence type="ECO:0000313" key="5">
    <source>
        <dbReference type="Proteomes" id="UP001596186"/>
    </source>
</evidence>
<evidence type="ECO:0000256" key="3">
    <source>
        <dbReference type="SAM" id="Phobius"/>
    </source>
</evidence>
<keyword evidence="3" id="KW-1133">Transmembrane helix</keyword>
<keyword evidence="5" id="KW-1185">Reference proteome</keyword>
<evidence type="ECO:0000256" key="1">
    <source>
        <dbReference type="ARBA" id="ARBA00004241"/>
    </source>
</evidence>
<dbReference type="NCBIfam" id="TIGR02532">
    <property type="entry name" value="IV_pilin_GFxxxE"/>
    <property type="match status" value="1"/>
</dbReference>
<feature type="transmembrane region" description="Helical" evidence="3">
    <location>
        <begin position="12"/>
        <end position="31"/>
    </location>
</feature>
<dbReference type="EMBL" id="JBHSSN010000005">
    <property type="protein sequence ID" value="MFC6323031.1"/>
    <property type="molecule type" value="Genomic_DNA"/>
</dbReference>
<dbReference type="InterPro" id="IPR012902">
    <property type="entry name" value="N_methyl_site"/>
</dbReference>
<name>A0ABW1UWC3_9LACO</name>
<dbReference type="Pfam" id="PF07963">
    <property type="entry name" value="N_methyl"/>
    <property type="match status" value="1"/>
</dbReference>
<reference evidence="5" key="1">
    <citation type="journal article" date="2019" name="Int. J. Syst. Evol. Microbiol.">
        <title>The Global Catalogue of Microorganisms (GCM) 10K type strain sequencing project: providing services to taxonomists for standard genome sequencing and annotation.</title>
        <authorList>
            <consortium name="The Broad Institute Genomics Platform"/>
            <consortium name="The Broad Institute Genome Sequencing Center for Infectious Disease"/>
            <person name="Wu L."/>
            <person name="Ma J."/>
        </authorList>
    </citation>
    <scope>NUCLEOTIDE SEQUENCE [LARGE SCALE GENOMIC DNA]</scope>
    <source>
        <strain evidence="5">CCM 8895</strain>
    </source>
</reference>
<dbReference type="Proteomes" id="UP001596186">
    <property type="component" value="Unassembled WGS sequence"/>
</dbReference>